<feature type="domain" description="Calponin-homology (CH)" evidence="7">
    <location>
        <begin position="570"/>
        <end position="675"/>
    </location>
</feature>
<dbReference type="PROSITE" id="PS50021">
    <property type="entry name" value="CH"/>
    <property type="match status" value="1"/>
</dbReference>
<dbReference type="Gene3D" id="2.30.29.30">
    <property type="entry name" value="Pleckstrin-homology domain (PH domain)/Phosphotyrosine-binding domain (PTB)"/>
    <property type="match status" value="1"/>
</dbReference>
<feature type="compositionally biased region" description="Pro residues" evidence="4">
    <location>
        <begin position="514"/>
        <end position="523"/>
    </location>
</feature>
<dbReference type="PANTHER" id="PTHR12752:SF9">
    <property type="entry name" value="KRAMER, ISOFORM I"/>
    <property type="match status" value="1"/>
</dbReference>
<feature type="domain" description="SH3" evidence="5">
    <location>
        <begin position="1"/>
        <end position="64"/>
    </location>
</feature>
<dbReference type="AlphaFoldDB" id="A0AAD8DIK6"/>
<dbReference type="Pfam" id="PF00307">
    <property type="entry name" value="CH"/>
    <property type="match status" value="1"/>
</dbReference>
<dbReference type="InterPro" id="IPR036028">
    <property type="entry name" value="SH3-like_dom_sf"/>
</dbReference>
<evidence type="ECO:0000256" key="1">
    <source>
        <dbReference type="ARBA" id="ARBA00022443"/>
    </source>
</evidence>
<evidence type="ECO:0000256" key="3">
    <source>
        <dbReference type="PROSITE-ProRule" id="PRU00192"/>
    </source>
</evidence>
<dbReference type="GO" id="GO:0005085">
    <property type="term" value="F:guanyl-nucleotide exchange factor activity"/>
    <property type="evidence" value="ECO:0007669"/>
    <property type="project" value="UniProtKB-KW"/>
</dbReference>
<evidence type="ECO:0000259" key="7">
    <source>
        <dbReference type="PROSITE" id="PS50021"/>
    </source>
</evidence>
<dbReference type="Pfam" id="PF07647">
    <property type="entry name" value="SAM_2"/>
    <property type="match status" value="1"/>
</dbReference>
<comment type="caution">
    <text evidence="9">The sequence shown here is derived from an EMBL/GenBank/DDBJ whole genome shotgun (WGS) entry which is preliminary data.</text>
</comment>
<dbReference type="InterPro" id="IPR001715">
    <property type="entry name" value="CH_dom"/>
</dbReference>
<organism evidence="9 10">
    <name type="scientific">Lichtheimia ornata</name>
    <dbReference type="NCBI Taxonomy" id="688661"/>
    <lineage>
        <taxon>Eukaryota</taxon>
        <taxon>Fungi</taxon>
        <taxon>Fungi incertae sedis</taxon>
        <taxon>Mucoromycota</taxon>
        <taxon>Mucoromycotina</taxon>
        <taxon>Mucoromycetes</taxon>
        <taxon>Mucorales</taxon>
        <taxon>Lichtheimiaceae</taxon>
        <taxon>Lichtheimia</taxon>
    </lineage>
</organism>
<dbReference type="SMART" id="SM00326">
    <property type="entry name" value="SH3"/>
    <property type="match status" value="1"/>
</dbReference>
<dbReference type="Pfam" id="PF00169">
    <property type="entry name" value="PH"/>
    <property type="match status" value="1"/>
</dbReference>
<proteinExistence type="predicted"/>
<dbReference type="SUPFAM" id="SSF47769">
    <property type="entry name" value="SAM/Pointed domain"/>
    <property type="match status" value="1"/>
</dbReference>
<keyword evidence="10" id="KW-1185">Reference proteome</keyword>
<feature type="region of interest" description="Disordered" evidence="4">
    <location>
        <begin position="488"/>
        <end position="527"/>
    </location>
</feature>
<dbReference type="Gene3D" id="1.10.150.50">
    <property type="entry name" value="Transcription Factor, Ets-1"/>
    <property type="match status" value="1"/>
</dbReference>
<feature type="domain" description="SAM" evidence="8">
    <location>
        <begin position="140"/>
        <end position="203"/>
    </location>
</feature>
<feature type="region of interest" description="Disordered" evidence="4">
    <location>
        <begin position="242"/>
        <end position="299"/>
    </location>
</feature>
<dbReference type="InterPro" id="IPR013761">
    <property type="entry name" value="SAM/pointed_sf"/>
</dbReference>
<dbReference type="PROSITE" id="PS50105">
    <property type="entry name" value="SAM_DOMAIN"/>
    <property type="match status" value="1"/>
</dbReference>
<keyword evidence="2" id="KW-0344">Guanine-nucleotide releasing factor</keyword>
<dbReference type="RefSeq" id="XP_058348020.1">
    <property type="nucleotide sequence ID" value="XM_058481382.1"/>
</dbReference>
<feature type="compositionally biased region" description="Low complexity" evidence="4">
    <location>
        <begin position="129"/>
        <end position="138"/>
    </location>
</feature>
<dbReference type="InterPro" id="IPR011993">
    <property type="entry name" value="PH-like_dom_sf"/>
</dbReference>
<dbReference type="InterPro" id="IPR001849">
    <property type="entry name" value="PH_domain"/>
</dbReference>
<dbReference type="InterPro" id="IPR036872">
    <property type="entry name" value="CH_dom_sf"/>
</dbReference>
<gene>
    <name evidence="9" type="ORF">O0I10_001285</name>
</gene>
<protein>
    <recommendedName>
        <fullName evidence="11">Polar growth protein</fullName>
    </recommendedName>
</protein>
<keyword evidence="1 3" id="KW-0728">SH3 domain</keyword>
<dbReference type="SMART" id="SM00454">
    <property type="entry name" value="SAM"/>
    <property type="match status" value="1"/>
</dbReference>
<evidence type="ECO:0000313" key="10">
    <source>
        <dbReference type="Proteomes" id="UP001234581"/>
    </source>
</evidence>
<feature type="domain" description="PH" evidence="6">
    <location>
        <begin position="360"/>
        <end position="456"/>
    </location>
</feature>
<dbReference type="SMART" id="SM00233">
    <property type="entry name" value="PH"/>
    <property type="match status" value="1"/>
</dbReference>
<dbReference type="Gene3D" id="2.30.30.40">
    <property type="entry name" value="SH3 Domains"/>
    <property type="match status" value="1"/>
</dbReference>
<feature type="compositionally biased region" description="Low complexity" evidence="4">
    <location>
        <begin position="248"/>
        <end position="290"/>
    </location>
</feature>
<dbReference type="InterPro" id="IPR001452">
    <property type="entry name" value="SH3_domain"/>
</dbReference>
<dbReference type="InterPro" id="IPR001660">
    <property type="entry name" value="SAM"/>
</dbReference>
<sequence>MPEDIVYAIHDFVAENEDEITFHIGDTITVLEKDDKYMDGWWQGRNPQGRVGLFPMNYTSTMKPSSSSTTDSSPPTSNSSRPTSSSNVTPDECHEDTKLNVASDALPPPPPPPAPTTSTSFHPPRPKPSESTPTTKPEVWSVDQVADWLRSVGLDNVAGQFVEQEISGDILMELNGDALKELGITAYGRRYKIMHAIDALKANHQHHQPPTMTPATTAPVSPTAATAAEGTDGMYQFPRKAPMPPHDSFLTVSPTSSSSMSRSNTFRTVSSKVSSSSSSNGGNVTSTTTSIDKASQPKSSFENNIILSDPFAPAAGMQETTTTPIHPMDYGIGRKLSVAQSVRPAEPSALSRASADAFKAPDYEGWLHKQGDKYKTWNKRWFVLKGPNLFYFKSPKDTRMRGIIHLRGYKIVPDESIHAGKYSFKAQHERERTFYFYTDTKESLRMWIKLLMKATIIRDFASPVMSSNHVATVPLDVARQLRPRPPSMLLSKAQQQQQQQQHYHHEQRSHHPLSLPPSAPLPATPSMIMESHHHYPSNELPMVMETVLSDDDEDLIDPLQHRMSHRQGKWESADDYIHWVNEHIVPPIHDLSDAFRNGEALILLLEALGRKTVRRPQVQPGTSANMIALDNIVAAFKFMGREGVVVDGKYTIKDVFAGDEDKIMDMLDAIIDWSEKNGFKSTAVA</sequence>
<feature type="compositionally biased region" description="Pro residues" evidence="4">
    <location>
        <begin position="106"/>
        <end position="115"/>
    </location>
</feature>
<dbReference type="FunFam" id="2.30.29.30:FF:000286">
    <property type="entry name" value="PH-protein kinase domain containing protein"/>
    <property type="match status" value="1"/>
</dbReference>
<dbReference type="SUPFAM" id="SSF50729">
    <property type="entry name" value="PH domain-like"/>
    <property type="match status" value="1"/>
</dbReference>
<dbReference type="PROSITE" id="PS50003">
    <property type="entry name" value="PH_DOMAIN"/>
    <property type="match status" value="1"/>
</dbReference>
<name>A0AAD8DIK6_9FUNG</name>
<evidence type="ECO:0000313" key="9">
    <source>
        <dbReference type="EMBL" id="KAJ8663108.1"/>
    </source>
</evidence>
<feature type="compositionally biased region" description="Low complexity" evidence="4">
    <location>
        <begin position="59"/>
        <end position="90"/>
    </location>
</feature>
<dbReference type="SUPFAM" id="SSF47576">
    <property type="entry name" value="Calponin-homology domain, CH-domain"/>
    <property type="match status" value="1"/>
</dbReference>
<dbReference type="CDD" id="cd00174">
    <property type="entry name" value="SH3"/>
    <property type="match status" value="1"/>
</dbReference>
<dbReference type="Proteomes" id="UP001234581">
    <property type="component" value="Unassembled WGS sequence"/>
</dbReference>
<dbReference type="Pfam" id="PF00018">
    <property type="entry name" value="SH3_1"/>
    <property type="match status" value="1"/>
</dbReference>
<evidence type="ECO:0000256" key="4">
    <source>
        <dbReference type="SAM" id="MobiDB-lite"/>
    </source>
</evidence>
<dbReference type="SUPFAM" id="SSF50044">
    <property type="entry name" value="SH3-domain"/>
    <property type="match status" value="1"/>
</dbReference>
<dbReference type="EMBL" id="JARTCD010000003">
    <property type="protein sequence ID" value="KAJ8663108.1"/>
    <property type="molecule type" value="Genomic_DNA"/>
</dbReference>
<dbReference type="Gene3D" id="1.10.418.10">
    <property type="entry name" value="Calponin-like domain"/>
    <property type="match status" value="1"/>
</dbReference>
<dbReference type="PROSITE" id="PS50002">
    <property type="entry name" value="SH3"/>
    <property type="match status" value="1"/>
</dbReference>
<dbReference type="GeneID" id="83208703"/>
<dbReference type="PANTHER" id="PTHR12752">
    <property type="entry name" value="PHOSPHOINOSITOL 3-PHOSPHATE-BINDING PROTEIN"/>
    <property type="match status" value="1"/>
</dbReference>
<evidence type="ECO:0008006" key="11">
    <source>
        <dbReference type="Google" id="ProtNLM"/>
    </source>
</evidence>
<dbReference type="PRINTS" id="PR00452">
    <property type="entry name" value="SH3DOMAIN"/>
</dbReference>
<evidence type="ECO:0000259" key="8">
    <source>
        <dbReference type="PROSITE" id="PS50105"/>
    </source>
</evidence>
<evidence type="ECO:0000256" key="2">
    <source>
        <dbReference type="ARBA" id="ARBA00022658"/>
    </source>
</evidence>
<evidence type="ECO:0000259" key="5">
    <source>
        <dbReference type="PROSITE" id="PS50002"/>
    </source>
</evidence>
<evidence type="ECO:0000259" key="6">
    <source>
        <dbReference type="PROSITE" id="PS50003"/>
    </source>
</evidence>
<feature type="region of interest" description="Disordered" evidence="4">
    <location>
        <begin position="43"/>
        <end position="139"/>
    </location>
</feature>
<dbReference type="CDD" id="cd09535">
    <property type="entry name" value="SAM_BOI-like_fungal"/>
    <property type="match status" value="1"/>
</dbReference>
<accession>A0AAD8DIK6</accession>
<reference evidence="9 10" key="1">
    <citation type="submission" date="2023-03" db="EMBL/GenBank/DDBJ databases">
        <title>Genome sequence of Lichtheimia ornata CBS 291.66.</title>
        <authorList>
            <person name="Mohabir J.T."/>
            <person name="Shea T.P."/>
            <person name="Kurbessoian T."/>
            <person name="Berby B."/>
            <person name="Fontaine J."/>
            <person name="Livny J."/>
            <person name="Gnirke A."/>
            <person name="Stajich J.E."/>
            <person name="Cuomo C.A."/>
        </authorList>
    </citation>
    <scope>NUCLEOTIDE SEQUENCE [LARGE SCALE GENOMIC DNA]</scope>
    <source>
        <strain evidence="9">CBS 291.66</strain>
    </source>
</reference>